<name>A0A453INL3_AEGTS</name>
<dbReference type="Proteomes" id="UP000015105">
    <property type="component" value="Chromosome 4D"/>
</dbReference>
<organism evidence="1 2">
    <name type="scientific">Aegilops tauschii subsp. strangulata</name>
    <name type="common">Goatgrass</name>
    <dbReference type="NCBI Taxonomy" id="200361"/>
    <lineage>
        <taxon>Eukaryota</taxon>
        <taxon>Viridiplantae</taxon>
        <taxon>Streptophyta</taxon>
        <taxon>Embryophyta</taxon>
        <taxon>Tracheophyta</taxon>
        <taxon>Spermatophyta</taxon>
        <taxon>Magnoliopsida</taxon>
        <taxon>Liliopsida</taxon>
        <taxon>Poales</taxon>
        <taxon>Poaceae</taxon>
        <taxon>BOP clade</taxon>
        <taxon>Pooideae</taxon>
        <taxon>Triticodae</taxon>
        <taxon>Triticeae</taxon>
        <taxon>Triticinae</taxon>
        <taxon>Aegilops</taxon>
    </lineage>
</organism>
<protein>
    <submittedName>
        <fullName evidence="1">Uncharacterized protein</fullName>
    </submittedName>
</protein>
<accession>A0A453INL3</accession>
<sequence>MLVSWEVWNERNARVYRSISSKPSVKIGNITEEAILWVVAGAKPSCWIMPLE</sequence>
<evidence type="ECO:0000313" key="2">
    <source>
        <dbReference type="Proteomes" id="UP000015105"/>
    </source>
</evidence>
<dbReference type="EnsemblPlants" id="AET4Gv20621900.1">
    <property type="protein sequence ID" value="AET4Gv20621900.1"/>
    <property type="gene ID" value="AET4Gv20621900"/>
</dbReference>
<reference evidence="2" key="2">
    <citation type="journal article" date="2017" name="Nat. Plants">
        <title>The Aegilops tauschii genome reveals multiple impacts of transposons.</title>
        <authorList>
            <person name="Zhao G."/>
            <person name="Zou C."/>
            <person name="Li K."/>
            <person name="Wang K."/>
            <person name="Li T."/>
            <person name="Gao L."/>
            <person name="Zhang X."/>
            <person name="Wang H."/>
            <person name="Yang Z."/>
            <person name="Liu X."/>
            <person name="Jiang W."/>
            <person name="Mao L."/>
            <person name="Kong X."/>
            <person name="Jiao Y."/>
            <person name="Jia J."/>
        </authorList>
    </citation>
    <scope>NUCLEOTIDE SEQUENCE [LARGE SCALE GENOMIC DNA]</scope>
    <source>
        <strain evidence="2">cv. AL8/78</strain>
    </source>
</reference>
<reference evidence="2" key="1">
    <citation type="journal article" date="2014" name="Science">
        <title>Ancient hybridizations among the ancestral genomes of bread wheat.</title>
        <authorList>
            <consortium name="International Wheat Genome Sequencing Consortium,"/>
            <person name="Marcussen T."/>
            <person name="Sandve S.R."/>
            <person name="Heier L."/>
            <person name="Spannagl M."/>
            <person name="Pfeifer M."/>
            <person name="Jakobsen K.S."/>
            <person name="Wulff B.B."/>
            <person name="Steuernagel B."/>
            <person name="Mayer K.F."/>
            <person name="Olsen O.A."/>
        </authorList>
    </citation>
    <scope>NUCLEOTIDE SEQUENCE [LARGE SCALE GENOMIC DNA]</scope>
    <source>
        <strain evidence="2">cv. AL8/78</strain>
    </source>
</reference>
<dbReference type="Gramene" id="AET4Gv20621900.1">
    <property type="protein sequence ID" value="AET4Gv20621900.1"/>
    <property type="gene ID" value="AET4Gv20621900"/>
</dbReference>
<dbReference type="EnsemblPlants" id="AET4Gv20621900.3">
    <property type="protein sequence ID" value="AET4Gv20621900.3"/>
    <property type="gene ID" value="AET4Gv20621900"/>
</dbReference>
<dbReference type="Gramene" id="AET4Gv20621900.3">
    <property type="protein sequence ID" value="AET4Gv20621900.3"/>
    <property type="gene ID" value="AET4Gv20621900"/>
</dbReference>
<keyword evidence="2" id="KW-1185">Reference proteome</keyword>
<reference evidence="1" key="5">
    <citation type="journal article" date="2021" name="G3 (Bethesda)">
        <title>Aegilops tauschii genome assembly Aet v5.0 features greater sequence contiguity and improved annotation.</title>
        <authorList>
            <person name="Wang L."/>
            <person name="Zhu T."/>
            <person name="Rodriguez J.C."/>
            <person name="Deal K.R."/>
            <person name="Dubcovsky J."/>
            <person name="McGuire P.E."/>
            <person name="Lux T."/>
            <person name="Spannagl M."/>
            <person name="Mayer K.F.X."/>
            <person name="Baldrich P."/>
            <person name="Meyers B.C."/>
            <person name="Huo N."/>
            <person name="Gu Y.Q."/>
            <person name="Zhou H."/>
            <person name="Devos K.M."/>
            <person name="Bennetzen J.L."/>
            <person name="Unver T."/>
            <person name="Budak H."/>
            <person name="Gulick P.J."/>
            <person name="Galiba G."/>
            <person name="Kalapos B."/>
            <person name="Nelson D.R."/>
            <person name="Li P."/>
            <person name="You F.M."/>
            <person name="Luo M.C."/>
            <person name="Dvorak J."/>
        </authorList>
    </citation>
    <scope>NUCLEOTIDE SEQUENCE [LARGE SCALE GENOMIC DNA]</scope>
    <source>
        <strain evidence="1">cv. AL8/78</strain>
    </source>
</reference>
<reference evidence="1" key="3">
    <citation type="journal article" date="2017" name="Nature">
        <title>Genome sequence of the progenitor of the wheat D genome Aegilops tauschii.</title>
        <authorList>
            <person name="Luo M.C."/>
            <person name="Gu Y.Q."/>
            <person name="Puiu D."/>
            <person name="Wang H."/>
            <person name="Twardziok S.O."/>
            <person name="Deal K.R."/>
            <person name="Huo N."/>
            <person name="Zhu T."/>
            <person name="Wang L."/>
            <person name="Wang Y."/>
            <person name="McGuire P.E."/>
            <person name="Liu S."/>
            <person name="Long H."/>
            <person name="Ramasamy R.K."/>
            <person name="Rodriguez J.C."/>
            <person name="Van S.L."/>
            <person name="Yuan L."/>
            <person name="Wang Z."/>
            <person name="Xia Z."/>
            <person name="Xiao L."/>
            <person name="Anderson O.D."/>
            <person name="Ouyang S."/>
            <person name="Liang Y."/>
            <person name="Zimin A.V."/>
            <person name="Pertea G."/>
            <person name="Qi P."/>
            <person name="Bennetzen J.L."/>
            <person name="Dai X."/>
            <person name="Dawson M.W."/>
            <person name="Muller H.G."/>
            <person name="Kugler K."/>
            <person name="Rivarola-Duarte L."/>
            <person name="Spannagl M."/>
            <person name="Mayer K.F.X."/>
            <person name="Lu F.H."/>
            <person name="Bevan M.W."/>
            <person name="Leroy P."/>
            <person name="Li P."/>
            <person name="You F.M."/>
            <person name="Sun Q."/>
            <person name="Liu Z."/>
            <person name="Lyons E."/>
            <person name="Wicker T."/>
            <person name="Salzberg S.L."/>
            <person name="Devos K.M."/>
            <person name="Dvorak J."/>
        </authorList>
    </citation>
    <scope>NUCLEOTIDE SEQUENCE [LARGE SCALE GENOMIC DNA]</scope>
    <source>
        <strain evidence="1">cv. AL8/78</strain>
    </source>
</reference>
<proteinExistence type="predicted"/>
<dbReference type="AlphaFoldDB" id="A0A453INL3"/>
<reference evidence="1" key="4">
    <citation type="submission" date="2019-03" db="UniProtKB">
        <authorList>
            <consortium name="EnsemblPlants"/>
        </authorList>
    </citation>
    <scope>IDENTIFICATION</scope>
</reference>
<evidence type="ECO:0000313" key="1">
    <source>
        <dbReference type="EnsemblPlants" id="AET4Gv20621900.1"/>
    </source>
</evidence>